<evidence type="ECO:0008006" key="3">
    <source>
        <dbReference type="Google" id="ProtNLM"/>
    </source>
</evidence>
<reference evidence="1 2" key="1">
    <citation type="journal article" date="2019" name="ACS Chem. Biol.">
        <title>Identification and Mobilization of a Cryptic Antibiotic Biosynthesis Gene Locus from a Human-Pathogenic Nocardia Isolate.</title>
        <authorList>
            <person name="Herisse M."/>
            <person name="Ishida K."/>
            <person name="Porter J.L."/>
            <person name="Howden B."/>
            <person name="Hertweck C."/>
            <person name="Stinear T.P."/>
            <person name="Pidot S.J."/>
        </authorList>
    </citation>
    <scope>NUCLEOTIDE SEQUENCE [LARGE SCALE GENOMIC DNA]</scope>
    <source>
        <strain evidence="1 2">AUSMDU00012717</strain>
    </source>
</reference>
<dbReference type="AlphaFoldDB" id="A0A6G9YD98"/>
<name>A0A6G9YD98_9NOCA</name>
<organism evidence="1 2">
    <name type="scientific">Nocardia arthritidis</name>
    <dbReference type="NCBI Taxonomy" id="228602"/>
    <lineage>
        <taxon>Bacteria</taxon>
        <taxon>Bacillati</taxon>
        <taxon>Actinomycetota</taxon>
        <taxon>Actinomycetes</taxon>
        <taxon>Mycobacteriales</taxon>
        <taxon>Nocardiaceae</taxon>
        <taxon>Nocardia</taxon>
    </lineage>
</organism>
<evidence type="ECO:0000313" key="2">
    <source>
        <dbReference type="Proteomes" id="UP000503540"/>
    </source>
</evidence>
<dbReference type="RefSeq" id="WP_203217575.1">
    <property type="nucleotide sequence ID" value="NZ_CP046172.1"/>
</dbReference>
<evidence type="ECO:0000313" key="1">
    <source>
        <dbReference type="EMBL" id="QIS11201.1"/>
    </source>
</evidence>
<protein>
    <recommendedName>
        <fullName evidence="3">Cytochrome P450</fullName>
    </recommendedName>
</protein>
<sequence>MNTVLTDPDQVRAALEQAPVPHAPQGRHPIGMAWLRANVPRFCDGEDHARRRALVLAELVRLAPADLHDRVLTAAGPLPHVTALAEAMGLHGISAESVEIVAAHYHPHEPDSAAADAAVAELVAACGGVADEITAARICVLVQSCAATNGLVANVRARGGSEPIVERIEQTMRDDPPLRVTRRVIDGELVELDMRHPGLGWGAGPHACPGREHATALAAGILARDGA</sequence>
<keyword evidence="2" id="KW-1185">Reference proteome</keyword>
<gene>
    <name evidence="1" type="ORF">F5544_16610</name>
</gene>
<dbReference type="KEGG" id="nah:F5544_16610"/>
<proteinExistence type="predicted"/>
<dbReference type="Proteomes" id="UP000503540">
    <property type="component" value="Chromosome"/>
</dbReference>
<dbReference type="EMBL" id="CP046172">
    <property type="protein sequence ID" value="QIS11201.1"/>
    <property type="molecule type" value="Genomic_DNA"/>
</dbReference>
<accession>A0A6G9YD98</accession>